<dbReference type="InterPro" id="IPR044005">
    <property type="entry name" value="DZR_2"/>
</dbReference>
<dbReference type="InterPro" id="IPR051910">
    <property type="entry name" value="ComF/GntX_DNA_util-trans"/>
</dbReference>
<protein>
    <submittedName>
        <fullName evidence="3">Phosphoribosyltransferase</fullName>
    </submittedName>
</protein>
<dbReference type="SUPFAM" id="SSF53271">
    <property type="entry name" value="PRTase-like"/>
    <property type="match status" value="1"/>
</dbReference>
<dbReference type="EMBL" id="CP002116">
    <property type="protein sequence ID" value="ADK81147.1"/>
    <property type="molecule type" value="Genomic_DNA"/>
</dbReference>
<comment type="similarity">
    <text evidence="1">Belongs to the ComF/GntX family.</text>
</comment>
<organism evidence="3 4">
    <name type="scientific">Sediminispirochaeta smaragdinae (strain DSM 11293 / JCM 15392 / SEBR 4228)</name>
    <name type="common">Spirochaeta smaragdinae</name>
    <dbReference type="NCBI Taxonomy" id="573413"/>
    <lineage>
        <taxon>Bacteria</taxon>
        <taxon>Pseudomonadati</taxon>
        <taxon>Spirochaetota</taxon>
        <taxon>Spirochaetia</taxon>
        <taxon>Spirochaetales</taxon>
        <taxon>Spirochaetaceae</taxon>
        <taxon>Sediminispirochaeta</taxon>
    </lineage>
</organism>
<feature type="domain" description="Double zinc ribbon" evidence="2">
    <location>
        <begin position="8"/>
        <end position="79"/>
    </location>
</feature>
<dbReference type="PANTHER" id="PTHR47505">
    <property type="entry name" value="DNA UTILIZATION PROTEIN YHGH"/>
    <property type="match status" value="1"/>
</dbReference>
<reference evidence="3 4" key="1">
    <citation type="journal article" date="2010" name="Stand. Genomic Sci.">
        <title>Complete genome sequence of Spirochaeta smaragdinae type strain (SEBR 4228).</title>
        <authorList>
            <person name="Mavromatis K."/>
            <person name="Yasawong M."/>
            <person name="Chertkov O."/>
            <person name="Lapidus A."/>
            <person name="Lucas S."/>
            <person name="Nolan M."/>
            <person name="Del Rio T.G."/>
            <person name="Tice H."/>
            <person name="Cheng J.F."/>
            <person name="Pitluck S."/>
            <person name="Liolios K."/>
            <person name="Ivanova N."/>
            <person name="Tapia R."/>
            <person name="Han C."/>
            <person name="Bruce D."/>
            <person name="Goodwin L."/>
            <person name="Pati A."/>
            <person name="Chen A."/>
            <person name="Palaniappan K."/>
            <person name="Land M."/>
            <person name="Hauser L."/>
            <person name="Chang Y.J."/>
            <person name="Jeffries C.D."/>
            <person name="Detter J.C."/>
            <person name="Rohde M."/>
            <person name="Brambilla E."/>
            <person name="Spring S."/>
            <person name="Goker M."/>
            <person name="Sikorski J."/>
            <person name="Woyke T."/>
            <person name="Bristow J."/>
            <person name="Eisen J.A."/>
            <person name="Markowitz V."/>
            <person name="Hugenholtz P."/>
            <person name="Klenk H.P."/>
            <person name="Kyrpides N.C."/>
        </authorList>
    </citation>
    <scope>NUCLEOTIDE SEQUENCE [LARGE SCALE GENOMIC DNA]</scope>
    <source>
        <strain evidence="4">DSM 11293 / JCM 15392 / SEBR 4228</strain>
    </source>
</reference>
<keyword evidence="3" id="KW-0328">Glycosyltransferase</keyword>
<dbReference type="HOGENOM" id="CLU_054549_0_0_12"/>
<dbReference type="GO" id="GO:0016757">
    <property type="term" value="F:glycosyltransferase activity"/>
    <property type="evidence" value="ECO:0007669"/>
    <property type="project" value="UniProtKB-KW"/>
</dbReference>
<dbReference type="PANTHER" id="PTHR47505:SF1">
    <property type="entry name" value="DNA UTILIZATION PROTEIN YHGH"/>
    <property type="match status" value="1"/>
</dbReference>
<name>E1R1K6_SEDSS</name>
<dbReference type="CDD" id="cd06223">
    <property type="entry name" value="PRTases_typeI"/>
    <property type="match status" value="1"/>
</dbReference>
<dbReference type="InterPro" id="IPR029057">
    <property type="entry name" value="PRTase-like"/>
</dbReference>
<accession>E1R1K6</accession>
<dbReference type="STRING" id="573413.Spirs_2025"/>
<evidence type="ECO:0000256" key="1">
    <source>
        <dbReference type="ARBA" id="ARBA00008007"/>
    </source>
</evidence>
<keyword evidence="4" id="KW-1185">Reference proteome</keyword>
<dbReference type="KEGG" id="ssm:Spirs_2025"/>
<dbReference type="Proteomes" id="UP000002318">
    <property type="component" value="Chromosome"/>
</dbReference>
<sequence length="250" mass="28636">MDTLLIEALQLLFPSQCLLCGRSYTPDIFPHHGGERWAPVPLCRTCLQELEQELLDQGQGCSICGSPLVSEQNICMSCRRHFPSLPSFRSNTPLFLYRGKAKELLRWYKFRNRRDLAPLFAYLFAQRVITPFGIQLTLVPVPFRSAGKRSRGWDPVETICRILSHHYGYNVAYLLKRRGNRQQKKMTAAERKVNMQKAIVMRRRRRHLSAESYYLIIDDVMTTGATLQACAATLRDNGAEKISATTIVVD</sequence>
<dbReference type="Pfam" id="PF18912">
    <property type="entry name" value="DZR_2"/>
    <property type="match status" value="1"/>
</dbReference>
<dbReference type="eggNOG" id="COG1040">
    <property type="taxonomic scope" value="Bacteria"/>
</dbReference>
<dbReference type="InterPro" id="IPR000836">
    <property type="entry name" value="PRTase_dom"/>
</dbReference>
<dbReference type="AlphaFoldDB" id="E1R1K6"/>
<dbReference type="OrthoDB" id="9779910at2"/>
<dbReference type="Gene3D" id="3.40.50.2020">
    <property type="match status" value="1"/>
</dbReference>
<evidence type="ECO:0000313" key="3">
    <source>
        <dbReference type="EMBL" id="ADK81147.1"/>
    </source>
</evidence>
<keyword evidence="3" id="KW-0808">Transferase</keyword>
<evidence type="ECO:0000313" key="4">
    <source>
        <dbReference type="Proteomes" id="UP000002318"/>
    </source>
</evidence>
<evidence type="ECO:0000259" key="2">
    <source>
        <dbReference type="Pfam" id="PF18912"/>
    </source>
</evidence>
<proteinExistence type="inferred from homology"/>
<gene>
    <name evidence="3" type="ordered locus">Spirs_2025</name>
</gene>